<evidence type="ECO:0000313" key="2">
    <source>
        <dbReference type="EMBL" id="QPC59080.1"/>
    </source>
</evidence>
<proteinExistence type="predicted"/>
<dbReference type="InterPro" id="IPR052184">
    <property type="entry name" value="SDR_enzymes"/>
</dbReference>
<evidence type="ECO:0000313" key="1">
    <source>
        <dbReference type="EMBL" id="PTD08386.1"/>
    </source>
</evidence>
<dbReference type="GO" id="GO:0016616">
    <property type="term" value="F:oxidoreductase activity, acting on the CH-OH group of donors, NAD or NADP as acceptor"/>
    <property type="evidence" value="ECO:0007669"/>
    <property type="project" value="TreeGrafter"/>
</dbReference>
<dbReference type="SUPFAM" id="SSF51735">
    <property type="entry name" value="NAD(P)-binding Rossmann-fold domains"/>
    <property type="match status" value="1"/>
</dbReference>
<name>A0A2T4GXV1_FUSCU</name>
<evidence type="ECO:0000313" key="3">
    <source>
        <dbReference type="Proteomes" id="UP000241587"/>
    </source>
</evidence>
<keyword evidence="3" id="KW-1185">Reference proteome</keyword>
<dbReference type="PANTHER" id="PTHR45458">
    <property type="entry name" value="SHORT-CHAIN DEHYDROGENASE/REDUCTASE SDR"/>
    <property type="match status" value="1"/>
</dbReference>
<dbReference type="PANTHER" id="PTHR45458:SF3">
    <property type="entry name" value="CHAIN DEHYDROGENASE (ATSC), PUTATIVE-RELATED"/>
    <property type="match status" value="1"/>
</dbReference>
<dbReference type="EMBL" id="CP064747">
    <property type="protein sequence ID" value="QPC59080.1"/>
    <property type="molecule type" value="Genomic_DNA"/>
</dbReference>
<dbReference type="PRINTS" id="PR00081">
    <property type="entry name" value="GDHRDH"/>
</dbReference>
<dbReference type="Gene3D" id="3.40.50.720">
    <property type="entry name" value="NAD(P)-binding Rossmann-like Domain"/>
    <property type="match status" value="1"/>
</dbReference>
<dbReference type="Proteomes" id="UP000241587">
    <property type="component" value="Unassembled WGS sequence"/>
</dbReference>
<gene>
    <name evidence="1" type="ORF">FCULG_00005445</name>
    <name evidence="2" type="ORF">HYE67_001311</name>
</gene>
<dbReference type="AlphaFoldDB" id="A0A2T4GXV1"/>
<reference evidence="2" key="2">
    <citation type="submission" date="2020-11" db="EMBL/GenBank/DDBJ databases">
        <title>The chromosome-scale genome resource for two endophytic Fusarium species: F. culmorum and F. pseudograminearum.</title>
        <authorList>
            <person name="Yuan Z."/>
        </authorList>
    </citation>
    <scope>NUCLEOTIDE SEQUENCE</scope>
    <source>
        <strain evidence="2">Class2-1B</strain>
    </source>
</reference>
<dbReference type="InterPro" id="IPR002347">
    <property type="entry name" value="SDR_fam"/>
</dbReference>
<evidence type="ECO:0008006" key="4">
    <source>
        <dbReference type="Google" id="ProtNLM"/>
    </source>
</evidence>
<dbReference type="EMBL" id="PVEM01000006">
    <property type="protein sequence ID" value="PTD08386.1"/>
    <property type="molecule type" value="Genomic_DNA"/>
</dbReference>
<protein>
    <recommendedName>
        <fullName evidence="4">Oxidoreductase</fullName>
    </recommendedName>
</protein>
<reference evidence="1 3" key="1">
    <citation type="submission" date="2018-02" db="EMBL/GenBank/DDBJ databases">
        <title>Fusarium culmorum secondary metabolites in fungal-bacterial-plant interactions.</title>
        <authorList>
            <person name="Schmidt R."/>
        </authorList>
    </citation>
    <scope>NUCLEOTIDE SEQUENCE [LARGE SCALE GENOMIC DNA]</scope>
    <source>
        <strain evidence="1 3">PV</strain>
    </source>
</reference>
<organism evidence="1 3">
    <name type="scientific">Fusarium culmorum</name>
    <dbReference type="NCBI Taxonomy" id="5516"/>
    <lineage>
        <taxon>Eukaryota</taxon>
        <taxon>Fungi</taxon>
        <taxon>Dikarya</taxon>
        <taxon>Ascomycota</taxon>
        <taxon>Pezizomycotina</taxon>
        <taxon>Sordariomycetes</taxon>
        <taxon>Hypocreomycetidae</taxon>
        <taxon>Hypocreales</taxon>
        <taxon>Nectriaceae</taxon>
        <taxon>Fusarium</taxon>
    </lineage>
</organism>
<dbReference type="OrthoDB" id="7289984at2759"/>
<sequence>MPSYLITGTSRGLGPKFEFVRQLSADPNNTVIGFARNKQATEEKIEREMPGRSNIHTIQGEIEKYESVKNLIDETSKITGGSLDYIIANAAIQSEWSGYNPIGALGSDPEKLEQELLDNFKINTVGNVHLFNLALPLIRKGQAKKIIAISSGHADPEFITNFSIVEAAPYSISKGALNIAIAKFDAQYRKEGILFMAISPGVVATKDMSNVTEEQLKGFADMMAAFQVYAPNFTGPISPEESVQRVMSVVYKASIESGSGGQFVSHFGTKQWL</sequence>
<dbReference type="Proteomes" id="UP000663297">
    <property type="component" value="Chromosome 1"/>
</dbReference>
<dbReference type="InterPro" id="IPR036291">
    <property type="entry name" value="NAD(P)-bd_dom_sf"/>
</dbReference>
<dbReference type="Pfam" id="PF00106">
    <property type="entry name" value="adh_short"/>
    <property type="match status" value="1"/>
</dbReference>
<dbReference type="OMA" id="NTVGNVH"/>
<accession>A0A2T4GXV1</accession>